<comment type="caution">
    <text evidence="2">The sequence shown here is derived from an EMBL/GenBank/DDBJ whole genome shotgun (WGS) entry which is preliminary data.</text>
</comment>
<dbReference type="EMBL" id="JBHFEH010000001">
    <property type="protein sequence ID" value="KAL2058908.1"/>
    <property type="molecule type" value="Genomic_DNA"/>
</dbReference>
<feature type="compositionally biased region" description="Basic residues" evidence="1">
    <location>
        <begin position="60"/>
        <end position="70"/>
    </location>
</feature>
<gene>
    <name evidence="2" type="ORF">ABVK25_000200</name>
</gene>
<evidence type="ECO:0000256" key="1">
    <source>
        <dbReference type="SAM" id="MobiDB-lite"/>
    </source>
</evidence>
<name>A0ABR4BMG7_9LECA</name>
<organism evidence="2 3">
    <name type="scientific">Lepraria finkii</name>
    <dbReference type="NCBI Taxonomy" id="1340010"/>
    <lineage>
        <taxon>Eukaryota</taxon>
        <taxon>Fungi</taxon>
        <taxon>Dikarya</taxon>
        <taxon>Ascomycota</taxon>
        <taxon>Pezizomycotina</taxon>
        <taxon>Lecanoromycetes</taxon>
        <taxon>OSLEUM clade</taxon>
        <taxon>Lecanoromycetidae</taxon>
        <taxon>Lecanorales</taxon>
        <taxon>Lecanorineae</taxon>
        <taxon>Stereocaulaceae</taxon>
        <taxon>Lepraria</taxon>
    </lineage>
</organism>
<feature type="compositionally biased region" description="Basic and acidic residues" evidence="1">
    <location>
        <begin position="19"/>
        <end position="54"/>
    </location>
</feature>
<proteinExistence type="predicted"/>
<protein>
    <submittedName>
        <fullName evidence="2">Uncharacterized protein</fullName>
    </submittedName>
</protein>
<dbReference type="Proteomes" id="UP001590951">
    <property type="component" value="Unassembled WGS sequence"/>
</dbReference>
<reference evidence="2 3" key="1">
    <citation type="submission" date="2024-09" db="EMBL/GenBank/DDBJ databases">
        <title>Rethinking Asexuality: The Enigmatic Case of Functional Sexual Genes in Lepraria (Stereocaulaceae).</title>
        <authorList>
            <person name="Doellman M."/>
            <person name="Sun Y."/>
            <person name="Barcenas-Pena A."/>
            <person name="Lumbsch H.T."/>
            <person name="Grewe F."/>
        </authorList>
    </citation>
    <scope>NUCLEOTIDE SEQUENCE [LARGE SCALE GENOMIC DNA]</scope>
    <source>
        <strain evidence="2 3">Grewe 0041</strain>
    </source>
</reference>
<accession>A0ABR4BMG7</accession>
<evidence type="ECO:0000313" key="3">
    <source>
        <dbReference type="Proteomes" id="UP001590951"/>
    </source>
</evidence>
<sequence length="70" mass="8139">MSSGWVGPGARTSAMNQEEMERHAELKRHLEAEEQEKKDVENARRISMGEKPLKDGLWTKIKKQLKRSMM</sequence>
<feature type="region of interest" description="Disordered" evidence="1">
    <location>
        <begin position="1"/>
        <end position="70"/>
    </location>
</feature>
<evidence type="ECO:0000313" key="2">
    <source>
        <dbReference type="EMBL" id="KAL2058908.1"/>
    </source>
</evidence>
<keyword evidence="3" id="KW-1185">Reference proteome</keyword>